<proteinExistence type="predicted"/>
<gene>
    <name evidence="3" type="ORF">FQV27_06870</name>
</gene>
<dbReference type="EMBL" id="VOPL01000002">
    <property type="protein sequence ID" value="TXB69832.1"/>
    <property type="molecule type" value="Genomic_DNA"/>
</dbReference>
<reference evidence="3 4" key="1">
    <citation type="submission" date="2019-08" db="EMBL/GenBank/DDBJ databases">
        <authorList>
            <person name="Ye J."/>
        </authorList>
    </citation>
    <scope>NUCLEOTIDE SEQUENCE [LARGE SCALE GENOMIC DNA]</scope>
    <source>
        <strain evidence="3 4">TK008</strain>
    </source>
</reference>
<dbReference type="SMART" id="SM00062">
    <property type="entry name" value="PBPb"/>
    <property type="match status" value="1"/>
</dbReference>
<keyword evidence="4" id="KW-1185">Reference proteome</keyword>
<dbReference type="PANTHER" id="PTHR35936">
    <property type="entry name" value="MEMBRANE-BOUND LYTIC MUREIN TRANSGLYCOSYLASE F"/>
    <property type="match status" value="1"/>
</dbReference>
<comment type="caution">
    <text evidence="3">The sequence shown here is derived from an EMBL/GenBank/DDBJ whole genome shotgun (WGS) entry which is preliminary data.</text>
</comment>
<dbReference type="RefSeq" id="WP_147097122.1">
    <property type="nucleotide sequence ID" value="NZ_JBHUFH010000001.1"/>
</dbReference>
<dbReference type="Gene3D" id="3.40.190.10">
    <property type="entry name" value="Periplasmic binding protein-like II"/>
    <property type="match status" value="2"/>
</dbReference>
<dbReference type="OrthoDB" id="6955767at2"/>
<protein>
    <submittedName>
        <fullName evidence="3">Transporter substrate-binding domain-containing protein</fullName>
    </submittedName>
</protein>
<evidence type="ECO:0000313" key="3">
    <source>
        <dbReference type="EMBL" id="TXB69832.1"/>
    </source>
</evidence>
<dbReference type="PANTHER" id="PTHR35936:SF17">
    <property type="entry name" value="ARGININE-BINDING EXTRACELLULAR PROTEIN ARTP"/>
    <property type="match status" value="1"/>
</dbReference>
<dbReference type="InterPro" id="IPR001638">
    <property type="entry name" value="Solute-binding_3/MltF_N"/>
</dbReference>
<dbReference type="AlphaFoldDB" id="A0A5C6S7W2"/>
<dbReference type="Pfam" id="PF00497">
    <property type="entry name" value="SBP_bac_3"/>
    <property type="match status" value="1"/>
</dbReference>
<evidence type="ECO:0000256" key="1">
    <source>
        <dbReference type="ARBA" id="ARBA00022729"/>
    </source>
</evidence>
<name>A0A5C6S7W2_9RHOB</name>
<organism evidence="3 4">
    <name type="scientific">Paracoccus aurantiacus</name>
    <dbReference type="NCBI Taxonomy" id="2599412"/>
    <lineage>
        <taxon>Bacteria</taxon>
        <taxon>Pseudomonadati</taxon>
        <taxon>Pseudomonadota</taxon>
        <taxon>Alphaproteobacteria</taxon>
        <taxon>Rhodobacterales</taxon>
        <taxon>Paracoccaceae</taxon>
        <taxon>Paracoccus</taxon>
    </lineage>
</organism>
<feature type="domain" description="Solute-binding protein family 3/N-terminal" evidence="2">
    <location>
        <begin position="15"/>
        <end position="234"/>
    </location>
</feature>
<evidence type="ECO:0000259" key="2">
    <source>
        <dbReference type="SMART" id="SM00062"/>
    </source>
</evidence>
<dbReference type="Proteomes" id="UP000321562">
    <property type="component" value="Unassembled WGS sequence"/>
</dbReference>
<sequence length="248" mass="26405">MDQPDLNREFAPTGVLRVALNHGNRVLVGRDEAGKPVGISVDIANALARRLGLPLEFVEFDRAVDVSASATQDRWDVCFLAVDPERARTIAFTAPYVRIEGCYLAGPDCEATDALQLVASDAAVGTVRGSAYTLTLQRQAGAENLVMFENIGAALSALDRHEVAAIAGIRQAMEAEAAHRPGSRVLQPPFMEIRQAMAVPQGRPAASRALSEFLNELMQTGALGDILETHGVGRGSAIMPEQTEGDTG</sequence>
<accession>A0A5C6S7W2</accession>
<keyword evidence="1" id="KW-0732">Signal</keyword>
<evidence type="ECO:0000313" key="4">
    <source>
        <dbReference type="Proteomes" id="UP000321562"/>
    </source>
</evidence>
<dbReference type="SUPFAM" id="SSF53850">
    <property type="entry name" value="Periplasmic binding protein-like II"/>
    <property type="match status" value="1"/>
</dbReference>